<evidence type="ECO:0000256" key="4">
    <source>
        <dbReference type="RuleBase" id="RU361187"/>
    </source>
</evidence>
<evidence type="ECO:0000313" key="7">
    <source>
        <dbReference type="Proteomes" id="UP001501295"/>
    </source>
</evidence>
<organism evidence="6 7">
    <name type="scientific">Frondihabitans cladoniiphilus</name>
    <dbReference type="NCBI Taxonomy" id="715785"/>
    <lineage>
        <taxon>Bacteria</taxon>
        <taxon>Bacillati</taxon>
        <taxon>Actinomycetota</taxon>
        <taxon>Actinomycetes</taxon>
        <taxon>Micrococcales</taxon>
        <taxon>Microbacteriaceae</taxon>
        <taxon>Frondihabitans</taxon>
    </lineage>
</organism>
<protein>
    <submittedName>
        <fullName evidence="6">Glycoside hydrolase 43 family protein</fullName>
    </submittedName>
</protein>
<dbReference type="InterPro" id="IPR041542">
    <property type="entry name" value="GH43_C2"/>
</dbReference>
<feature type="domain" description="Beta-xylosidase C-terminal Concanavalin A-like" evidence="5">
    <location>
        <begin position="309"/>
        <end position="486"/>
    </location>
</feature>
<dbReference type="InterPro" id="IPR006710">
    <property type="entry name" value="Glyco_hydro_43"/>
</dbReference>
<keyword evidence="2 4" id="KW-0378">Hydrolase</keyword>
<dbReference type="Pfam" id="PF17851">
    <property type="entry name" value="GH43_C2"/>
    <property type="match status" value="1"/>
</dbReference>
<dbReference type="SUPFAM" id="SSF49899">
    <property type="entry name" value="Concanavalin A-like lectins/glucanases"/>
    <property type="match status" value="1"/>
</dbReference>
<keyword evidence="3 4" id="KW-0326">Glycosidase</keyword>
<dbReference type="GO" id="GO:0016787">
    <property type="term" value="F:hydrolase activity"/>
    <property type="evidence" value="ECO:0007669"/>
    <property type="project" value="UniProtKB-KW"/>
</dbReference>
<evidence type="ECO:0000256" key="1">
    <source>
        <dbReference type="ARBA" id="ARBA00009865"/>
    </source>
</evidence>
<dbReference type="Pfam" id="PF04616">
    <property type="entry name" value="Glyco_hydro_43"/>
    <property type="match status" value="1"/>
</dbReference>
<dbReference type="InterPro" id="IPR023296">
    <property type="entry name" value="Glyco_hydro_beta-prop_sf"/>
</dbReference>
<dbReference type="Gene3D" id="2.60.120.200">
    <property type="match status" value="1"/>
</dbReference>
<dbReference type="EMBL" id="BAABLM010000007">
    <property type="protein sequence ID" value="GAA4682368.1"/>
    <property type="molecule type" value="Genomic_DNA"/>
</dbReference>
<proteinExistence type="inferred from homology"/>
<gene>
    <name evidence="6" type="ORF">GCM10025780_29750</name>
</gene>
<keyword evidence="7" id="KW-1185">Reference proteome</keyword>
<dbReference type="Proteomes" id="UP001501295">
    <property type="component" value="Unassembled WGS sequence"/>
</dbReference>
<dbReference type="SUPFAM" id="SSF75005">
    <property type="entry name" value="Arabinanase/levansucrase/invertase"/>
    <property type="match status" value="1"/>
</dbReference>
<dbReference type="PANTHER" id="PTHR42812">
    <property type="entry name" value="BETA-XYLOSIDASE"/>
    <property type="match status" value="1"/>
</dbReference>
<evidence type="ECO:0000259" key="5">
    <source>
        <dbReference type="Pfam" id="PF17851"/>
    </source>
</evidence>
<dbReference type="RefSeq" id="WP_345376707.1">
    <property type="nucleotide sequence ID" value="NZ_BAABLM010000007.1"/>
</dbReference>
<dbReference type="Gene3D" id="2.115.10.20">
    <property type="entry name" value="Glycosyl hydrolase domain, family 43"/>
    <property type="match status" value="1"/>
</dbReference>
<dbReference type="InterPro" id="IPR051795">
    <property type="entry name" value="Glycosyl_Hydrlase_43"/>
</dbReference>
<dbReference type="InterPro" id="IPR013320">
    <property type="entry name" value="ConA-like_dom_sf"/>
</dbReference>
<evidence type="ECO:0000256" key="2">
    <source>
        <dbReference type="ARBA" id="ARBA00022801"/>
    </source>
</evidence>
<name>A0ABP8W6F7_9MICO</name>
<comment type="similarity">
    <text evidence="1 4">Belongs to the glycosyl hydrolase 43 family.</text>
</comment>
<dbReference type="CDD" id="cd09001">
    <property type="entry name" value="GH43_FsAxh1-like"/>
    <property type="match status" value="1"/>
</dbReference>
<comment type="caution">
    <text evidence="6">The sequence shown here is derived from an EMBL/GenBank/DDBJ whole genome shotgun (WGS) entry which is preliminary data.</text>
</comment>
<sequence length="504" mass="54482">MPTETYTNPILDSDWPDLDVLRVGETYWLVASSSNRVPGLPLLTSPDLVNWTSAGHALPRLEPEEWFSQPRLGGGIWAPSLRFHDGEFLLFVPDPDQGLFVLRATDPAGEWSRPELLYPGLGLIDPCPLWTDDGRAWLVFAWARSRSGRVNRLDVVEMSPDSRRVIGTPVTVVEGADIEGCSVLEGPKLYERDGWYWIFAPAGGVREGWQYAFRSRSVAGPYEHRVVLATNDTDVNGPHQGAWVTSPEGEDWFLHFQDRGVFGRVAHLQPMTWSDDGWPVIGDEGSPVREHEVPVRARGRARFAPERGDDFTSGRLGDQWHWQANPGSEWSAFDGAGTLRLGAVASDTGRLASLGQVLGQSLPGTATTFETTLAWRGSEPGSRAGTVVLGGSSAWIGVLVGDDGRARLTVGSDDQGAPERRVDLGPVGEGEVLGLRLDSDDDGRVDLAFRRPGDDEWTTGLGGFRASEGQWISAQLGLFAASPAGSAGGGHGLFGPVAVTGRSV</sequence>
<evidence type="ECO:0000256" key="3">
    <source>
        <dbReference type="ARBA" id="ARBA00023295"/>
    </source>
</evidence>
<accession>A0ABP8W6F7</accession>
<evidence type="ECO:0000313" key="6">
    <source>
        <dbReference type="EMBL" id="GAA4682368.1"/>
    </source>
</evidence>
<reference evidence="7" key="1">
    <citation type="journal article" date="2019" name="Int. J. Syst. Evol. Microbiol.">
        <title>The Global Catalogue of Microorganisms (GCM) 10K type strain sequencing project: providing services to taxonomists for standard genome sequencing and annotation.</title>
        <authorList>
            <consortium name="The Broad Institute Genomics Platform"/>
            <consortium name="The Broad Institute Genome Sequencing Center for Infectious Disease"/>
            <person name="Wu L."/>
            <person name="Ma J."/>
        </authorList>
    </citation>
    <scope>NUCLEOTIDE SEQUENCE [LARGE SCALE GENOMIC DNA]</scope>
    <source>
        <strain evidence="7">JCM 18956</strain>
    </source>
</reference>
<dbReference type="PANTHER" id="PTHR42812:SF12">
    <property type="entry name" value="BETA-XYLOSIDASE-RELATED"/>
    <property type="match status" value="1"/>
</dbReference>